<reference evidence="1 2" key="1">
    <citation type="journal article" date="2016" name="Sci. Rep.">
        <title>Metabolic traits of an uncultured archaeal lineage -MSBL1- from brine pools of the Red Sea.</title>
        <authorList>
            <person name="Mwirichia R."/>
            <person name="Alam I."/>
            <person name="Rashid M."/>
            <person name="Vinu M."/>
            <person name="Ba-Alawi W."/>
            <person name="Anthony Kamau A."/>
            <person name="Kamanda Ngugi D."/>
            <person name="Goker M."/>
            <person name="Klenk H.P."/>
            <person name="Bajic V."/>
            <person name="Stingl U."/>
        </authorList>
    </citation>
    <scope>NUCLEOTIDE SEQUENCE [LARGE SCALE GENOMIC DNA]</scope>
    <source>
        <strain evidence="1">SCGC-AAA382K21</strain>
    </source>
</reference>
<organism evidence="1 2">
    <name type="scientific">candidate division MSBL1 archaeon SCGC-AAA382K21</name>
    <dbReference type="NCBI Taxonomy" id="1698283"/>
    <lineage>
        <taxon>Archaea</taxon>
        <taxon>Methanobacteriati</taxon>
        <taxon>Methanobacteriota</taxon>
        <taxon>candidate division MSBL1</taxon>
    </lineage>
</organism>
<protein>
    <submittedName>
        <fullName evidence="1">Uncharacterized protein</fullName>
    </submittedName>
</protein>
<dbReference type="EMBL" id="LHYH01000008">
    <property type="protein sequence ID" value="KXB07218.1"/>
    <property type="molecule type" value="Genomic_DNA"/>
</dbReference>
<comment type="caution">
    <text evidence="1">The sequence shown here is derived from an EMBL/GenBank/DDBJ whole genome shotgun (WGS) entry which is preliminary data.</text>
</comment>
<proteinExistence type="predicted"/>
<dbReference type="Proteomes" id="UP000070504">
    <property type="component" value="Unassembled WGS sequence"/>
</dbReference>
<evidence type="ECO:0000313" key="1">
    <source>
        <dbReference type="EMBL" id="KXB07218.1"/>
    </source>
</evidence>
<evidence type="ECO:0000313" key="2">
    <source>
        <dbReference type="Proteomes" id="UP000070504"/>
    </source>
</evidence>
<sequence>MVKGQIENLLVPRLEKDCILSDIPKLESLHKTDEKEVIEVSPCTSERGKVNAEISLSESPESVFLDGEILCLLLESYKNHFAEMKCSHKLGVGRVMWKAHRIYIYESGKLKIRYAHDRRDALKTLNSILRLTLSSINCKKCNQPAIECVLDDCETCGANESPQTVKIDEYFNGPLLLNGLESLKEAFKRARKQREKFYQEEDSWPSESENKVKRKLYEAIEYSMNFSSETPDLENLIISVELIALARKNLKLLENNQLLSQKLSQKNDSEDLDKIRKLAKDIIEAVWKINEDLVKSIDEKNQEIRNDVEKRILETQEKMKRIRDISKRKTGIKNIGKILDGLEKDIQSSKNFLKKIKL</sequence>
<dbReference type="AlphaFoldDB" id="A0A133VL83"/>
<name>A0A133VL83_9EURY</name>
<keyword evidence="2" id="KW-1185">Reference proteome</keyword>
<accession>A0A133VL83</accession>
<gene>
    <name evidence="1" type="ORF">AKJ54_00550</name>
</gene>